<organism evidence="1 2">
    <name type="scientific">Araneus ventricosus</name>
    <name type="common">Orbweaver spider</name>
    <name type="synonym">Epeira ventricosa</name>
    <dbReference type="NCBI Taxonomy" id="182803"/>
    <lineage>
        <taxon>Eukaryota</taxon>
        <taxon>Metazoa</taxon>
        <taxon>Ecdysozoa</taxon>
        <taxon>Arthropoda</taxon>
        <taxon>Chelicerata</taxon>
        <taxon>Arachnida</taxon>
        <taxon>Araneae</taxon>
        <taxon>Araneomorphae</taxon>
        <taxon>Entelegynae</taxon>
        <taxon>Araneoidea</taxon>
        <taxon>Araneidae</taxon>
        <taxon>Araneus</taxon>
    </lineage>
</organism>
<protein>
    <submittedName>
        <fullName evidence="1">Uncharacterized protein</fullName>
    </submittedName>
</protein>
<proteinExistence type="predicted"/>
<sequence length="98" mass="11483">MIIKLQRWAKKVRKNCFDAFPALNDFLETNDVKIEKATGLVTLTFRFVAKRELLKPKYRNRLNVESDLRLNLSSFNLDMDSLVEDKVKNPIALFHIES</sequence>
<dbReference type="AlphaFoldDB" id="A0A4Y2I6G4"/>
<name>A0A4Y2I6G4_ARAVE</name>
<reference evidence="1 2" key="1">
    <citation type="journal article" date="2019" name="Sci. Rep.">
        <title>Orb-weaving spider Araneus ventricosus genome elucidates the spidroin gene catalogue.</title>
        <authorList>
            <person name="Kono N."/>
            <person name="Nakamura H."/>
            <person name="Ohtoshi R."/>
            <person name="Moran D.A.P."/>
            <person name="Shinohara A."/>
            <person name="Yoshida Y."/>
            <person name="Fujiwara M."/>
            <person name="Mori M."/>
            <person name="Tomita M."/>
            <person name="Arakawa K."/>
        </authorList>
    </citation>
    <scope>NUCLEOTIDE SEQUENCE [LARGE SCALE GENOMIC DNA]</scope>
</reference>
<dbReference type="Proteomes" id="UP000499080">
    <property type="component" value="Unassembled WGS sequence"/>
</dbReference>
<accession>A0A4Y2I6G4</accession>
<evidence type="ECO:0000313" key="2">
    <source>
        <dbReference type="Proteomes" id="UP000499080"/>
    </source>
</evidence>
<gene>
    <name evidence="1" type="ORF">AVEN_258875_1</name>
</gene>
<evidence type="ECO:0000313" key="1">
    <source>
        <dbReference type="EMBL" id="GBM73331.1"/>
    </source>
</evidence>
<dbReference type="EMBL" id="BGPR01002432">
    <property type="protein sequence ID" value="GBM73331.1"/>
    <property type="molecule type" value="Genomic_DNA"/>
</dbReference>
<comment type="caution">
    <text evidence="1">The sequence shown here is derived from an EMBL/GenBank/DDBJ whole genome shotgun (WGS) entry which is preliminary data.</text>
</comment>
<keyword evidence="2" id="KW-1185">Reference proteome</keyword>